<organism evidence="3 4">
    <name type="scientific">Lactobacillus crispatus FB077-07</name>
    <dbReference type="NCBI Taxonomy" id="883092"/>
    <lineage>
        <taxon>Bacteria</taxon>
        <taxon>Bacillati</taxon>
        <taxon>Bacillota</taxon>
        <taxon>Bacilli</taxon>
        <taxon>Lactobacillales</taxon>
        <taxon>Lactobacillaceae</taxon>
        <taxon>Lactobacillus</taxon>
    </lineage>
</organism>
<dbReference type="EMBL" id="AGZG01000115">
    <property type="protein sequence ID" value="EKB62188.1"/>
    <property type="molecule type" value="Genomic_DNA"/>
</dbReference>
<name>K1MIA1_9LACO</name>
<reference evidence="3 4" key="1">
    <citation type="submission" date="2012-07" db="EMBL/GenBank/DDBJ databases">
        <title>The Genome Sequence of Lactobacillus crispatus FB077-07.</title>
        <authorList>
            <consortium name="The Broad Institute Genome Sequencing Platform"/>
            <person name="Earl A."/>
            <person name="Ward D."/>
            <person name="Feldgarden M."/>
            <person name="Gevers D."/>
            <person name="Saerens B."/>
            <person name="Vaneechoutte M."/>
            <person name="Walker B."/>
            <person name="Young S.K."/>
            <person name="Zeng Q."/>
            <person name="Gargeya S."/>
            <person name="Fitzgerald M."/>
            <person name="Haas B."/>
            <person name="Abouelleil A."/>
            <person name="Alvarado L."/>
            <person name="Arachchi H.M."/>
            <person name="Berlin A.M."/>
            <person name="Chapman S.B."/>
            <person name="Goldberg J."/>
            <person name="Griggs A."/>
            <person name="Gujja S."/>
            <person name="Hansen M."/>
            <person name="Howarth C."/>
            <person name="Imamovic A."/>
            <person name="Larimer J."/>
            <person name="McCowen C."/>
            <person name="Montmayeur A."/>
            <person name="Murphy C."/>
            <person name="Neiman D."/>
            <person name="Pearson M."/>
            <person name="Priest M."/>
            <person name="Roberts A."/>
            <person name="Saif S."/>
            <person name="Shea T."/>
            <person name="Sisk P."/>
            <person name="Sykes S."/>
            <person name="Wortman J."/>
            <person name="Nusbaum C."/>
            <person name="Birren B."/>
        </authorList>
    </citation>
    <scope>NUCLEOTIDE SEQUENCE [LARGE SCALE GENOMIC DNA]</scope>
    <source>
        <strain evidence="3 4">FB077-07</strain>
    </source>
</reference>
<dbReference type="Gene3D" id="2.60.40.10">
    <property type="entry name" value="Immunoglobulins"/>
    <property type="match status" value="1"/>
</dbReference>
<proteinExistence type="predicted"/>
<comment type="caution">
    <text evidence="3">The sequence shown here is derived from an EMBL/GenBank/DDBJ whole genome shotgun (WGS) entry which is preliminary data.</text>
</comment>
<keyword evidence="2" id="KW-1133">Transmembrane helix</keyword>
<evidence type="ECO:0000256" key="1">
    <source>
        <dbReference type="SAM" id="MobiDB-lite"/>
    </source>
</evidence>
<dbReference type="Proteomes" id="UP000004722">
    <property type="component" value="Unassembled WGS sequence"/>
</dbReference>
<dbReference type="InterPro" id="IPR013783">
    <property type="entry name" value="Ig-like_fold"/>
</dbReference>
<dbReference type="HOGENOM" id="CLU_1775062_0_0_9"/>
<protein>
    <recommendedName>
        <fullName evidence="5">Ig-like domain-containing protein</fullName>
    </recommendedName>
</protein>
<keyword evidence="2" id="KW-0472">Membrane</keyword>
<dbReference type="AlphaFoldDB" id="K1MIA1"/>
<sequence>MNELNRKPSIKIYNPQDPKADPDPYVQIIDEDDEPYSIEDWVKIVAKDSHGKDISDRVVYDASAVDFTKSGDYPVEVSVMDDNYNMASAVFVIHMLSPKEVKQVESGKPLRRESEIEREKKALKREKFIDRAFGVGLIIIMIVFCVYTYLDAF</sequence>
<dbReference type="OrthoDB" id="2319383at2"/>
<feature type="region of interest" description="Disordered" evidence="1">
    <location>
        <begin position="1"/>
        <end position="23"/>
    </location>
</feature>
<evidence type="ECO:0008006" key="5">
    <source>
        <dbReference type="Google" id="ProtNLM"/>
    </source>
</evidence>
<dbReference type="RefSeq" id="WP_005729897.1">
    <property type="nucleotide sequence ID" value="NZ_JH932275.1"/>
</dbReference>
<evidence type="ECO:0000313" key="3">
    <source>
        <dbReference type="EMBL" id="EKB62188.1"/>
    </source>
</evidence>
<dbReference type="PATRIC" id="fig|883092.3.peg.2393"/>
<accession>K1MIA1</accession>
<feature type="transmembrane region" description="Helical" evidence="2">
    <location>
        <begin position="128"/>
        <end position="150"/>
    </location>
</feature>
<evidence type="ECO:0000313" key="4">
    <source>
        <dbReference type="Proteomes" id="UP000004722"/>
    </source>
</evidence>
<keyword evidence="2" id="KW-0812">Transmembrane</keyword>
<evidence type="ECO:0000256" key="2">
    <source>
        <dbReference type="SAM" id="Phobius"/>
    </source>
</evidence>
<gene>
    <name evidence="3" type="ORF">HMPREF9249_02411</name>
</gene>